<dbReference type="PANTHER" id="PTHR34819:SF3">
    <property type="entry name" value="CELL SURFACE PROTEIN"/>
    <property type="match status" value="1"/>
</dbReference>
<dbReference type="Pfam" id="PF01345">
    <property type="entry name" value="DUF11"/>
    <property type="match status" value="3"/>
</dbReference>
<dbReference type="Proteomes" id="UP000538031">
    <property type="component" value="Unassembled WGS sequence"/>
</dbReference>
<sequence length="357" mass="37598">AGLEFVSSSASRGSYDNSTGEWTVGDLAADETATLDIVARAVMSNISIDNVVNVSSDVYDQNLTNNRDNVTVFVSPAADLAITKTANQTLVDYLDTVKFVLTVTNNGPDAGVNVRVTDLLPAGLEFVSSSASRGSYDNSTGEWTVGDLAADETATLDIVARAVISNISIDNVVNVSSDVYNPNPNKNATATITVKPASNLKIKKTADRRAVRLGQNVKFIITVINSGPDTALNTTVRDILPDSMRYISSRATAGSYNHAAGTWVIGDLPAGQKAILEIIVQMVRRGAFINTATVSSSSQVETNDTSYVKIDVTDKAGPGPSPVPHHKIPMKPTGIPIFALVMGVITVAAGSLISRRG</sequence>
<dbReference type="InterPro" id="IPR001434">
    <property type="entry name" value="OmcB-like_DUF11"/>
</dbReference>
<feature type="domain" description="DUF11" evidence="2">
    <location>
        <begin position="1"/>
        <end position="72"/>
    </location>
</feature>
<evidence type="ECO:0000259" key="2">
    <source>
        <dbReference type="Pfam" id="PF01345"/>
    </source>
</evidence>
<proteinExistence type="predicted"/>
<keyword evidence="1" id="KW-0472">Membrane</keyword>
<dbReference type="NCBIfam" id="TIGR01451">
    <property type="entry name" value="B_ant_repeat"/>
    <property type="match status" value="2"/>
</dbReference>
<dbReference type="AlphaFoldDB" id="A0A7J4MW61"/>
<feature type="domain" description="DUF11" evidence="2">
    <location>
        <begin position="79"/>
        <end position="189"/>
    </location>
</feature>
<dbReference type="InterPro" id="IPR051172">
    <property type="entry name" value="Chlamydia_OmcB"/>
</dbReference>
<keyword evidence="1" id="KW-0812">Transmembrane</keyword>
<evidence type="ECO:0000313" key="3">
    <source>
        <dbReference type="EMBL" id="HIH64682.1"/>
    </source>
</evidence>
<accession>A0A7J4MW61</accession>
<comment type="caution">
    <text evidence="3">The sequence shown here is derived from an EMBL/GenBank/DDBJ whole genome shotgun (WGS) entry which is preliminary data.</text>
</comment>
<feature type="non-terminal residue" evidence="3">
    <location>
        <position position="1"/>
    </location>
</feature>
<protein>
    <submittedName>
        <fullName evidence="3">DUF11 domain-containing protein</fullName>
    </submittedName>
</protein>
<reference evidence="4" key="1">
    <citation type="journal article" date="2020" name="bioRxiv">
        <title>A rank-normalized archaeal taxonomy based on genome phylogeny resolves widespread incomplete and uneven classifications.</title>
        <authorList>
            <person name="Rinke C."/>
            <person name="Chuvochina M."/>
            <person name="Mussig A.J."/>
            <person name="Chaumeil P.-A."/>
            <person name="Waite D.W."/>
            <person name="Whitman W.B."/>
            <person name="Parks D.H."/>
            <person name="Hugenholtz P."/>
        </authorList>
    </citation>
    <scope>NUCLEOTIDE SEQUENCE [LARGE SCALE GENOMIC DNA]</scope>
</reference>
<dbReference type="InterPro" id="IPR013783">
    <property type="entry name" value="Ig-like_fold"/>
</dbReference>
<evidence type="ECO:0000313" key="4">
    <source>
        <dbReference type="Proteomes" id="UP000538031"/>
    </source>
</evidence>
<dbReference type="Gene3D" id="2.60.40.10">
    <property type="entry name" value="Immunoglobulins"/>
    <property type="match status" value="1"/>
</dbReference>
<feature type="transmembrane region" description="Helical" evidence="1">
    <location>
        <begin position="334"/>
        <end position="353"/>
    </location>
</feature>
<evidence type="ECO:0000256" key="1">
    <source>
        <dbReference type="SAM" id="Phobius"/>
    </source>
</evidence>
<dbReference type="Gene3D" id="2.60.40.3080">
    <property type="match status" value="1"/>
</dbReference>
<gene>
    <name evidence="3" type="ORF">HA285_03670</name>
</gene>
<dbReference type="InterPro" id="IPR047589">
    <property type="entry name" value="DUF11_rpt"/>
</dbReference>
<dbReference type="EMBL" id="DUHT01000040">
    <property type="protein sequence ID" value="HIH64682.1"/>
    <property type="molecule type" value="Genomic_DNA"/>
</dbReference>
<dbReference type="PANTHER" id="PTHR34819">
    <property type="entry name" value="LARGE CYSTEINE-RICH PERIPLASMIC PROTEIN OMCB"/>
    <property type="match status" value="1"/>
</dbReference>
<keyword evidence="1" id="KW-1133">Transmembrane helix</keyword>
<feature type="domain" description="DUF11" evidence="2">
    <location>
        <begin position="200"/>
        <end position="306"/>
    </location>
</feature>
<name>A0A7J4MW61_METTF</name>
<organism evidence="3 4">
    <name type="scientific">Methanothermobacter thermautotrophicus</name>
    <name type="common">Methanobacterium thermoformicicum</name>
    <dbReference type="NCBI Taxonomy" id="145262"/>
    <lineage>
        <taxon>Archaea</taxon>
        <taxon>Methanobacteriati</taxon>
        <taxon>Methanobacteriota</taxon>
        <taxon>Methanomada group</taxon>
        <taxon>Methanobacteria</taxon>
        <taxon>Methanobacteriales</taxon>
        <taxon>Methanobacteriaceae</taxon>
        <taxon>Methanothermobacter</taxon>
    </lineage>
</organism>